<dbReference type="PANTHER" id="PTHR33175:SF3">
    <property type="entry name" value="DNA-BINDING PROTEIN HU-BETA"/>
    <property type="match status" value="1"/>
</dbReference>
<name>A0A3M0BIS7_9AQUI</name>
<dbReference type="EMBL" id="REFO01000011">
    <property type="protein sequence ID" value="RMA97057.1"/>
    <property type="molecule type" value="Genomic_DNA"/>
</dbReference>
<keyword evidence="2" id="KW-0226">DNA condensation</keyword>
<comment type="caution">
    <text evidence="5">The sequence shown here is derived from an EMBL/GenBank/DDBJ whole genome shotgun (WGS) entry which is preliminary data.</text>
</comment>
<protein>
    <submittedName>
        <fullName evidence="5">DNA-binding protein HU-beta</fullName>
    </submittedName>
</protein>
<proteinExistence type="inferred from homology"/>
<dbReference type="GO" id="GO:0030527">
    <property type="term" value="F:structural constituent of chromatin"/>
    <property type="evidence" value="ECO:0007669"/>
    <property type="project" value="InterPro"/>
</dbReference>
<evidence type="ECO:0000313" key="6">
    <source>
        <dbReference type="Proteomes" id="UP000280842"/>
    </source>
</evidence>
<dbReference type="GO" id="GO:0030261">
    <property type="term" value="P:chromosome condensation"/>
    <property type="evidence" value="ECO:0007669"/>
    <property type="project" value="UniProtKB-KW"/>
</dbReference>
<dbReference type="CDD" id="cd13831">
    <property type="entry name" value="HU"/>
    <property type="match status" value="1"/>
</dbReference>
<dbReference type="PANTHER" id="PTHR33175">
    <property type="entry name" value="DNA-BINDING PROTEIN HU"/>
    <property type="match status" value="1"/>
</dbReference>
<reference evidence="5 6" key="1">
    <citation type="submission" date="2018-10" db="EMBL/GenBank/DDBJ databases">
        <title>Genomic Encyclopedia of Archaeal and Bacterial Type Strains, Phase II (KMG-II): from individual species to whole genera.</title>
        <authorList>
            <person name="Goeker M."/>
        </authorList>
    </citation>
    <scope>NUCLEOTIDE SEQUENCE [LARGE SCALE GENOMIC DNA]</scope>
    <source>
        <strain evidence="5 6">VM1</strain>
    </source>
</reference>
<dbReference type="PRINTS" id="PR01727">
    <property type="entry name" value="DNABINDINGHU"/>
</dbReference>
<dbReference type="InterPro" id="IPR000119">
    <property type="entry name" value="Hist_DNA-bd"/>
</dbReference>
<dbReference type="InterPro" id="IPR010992">
    <property type="entry name" value="IHF-like_DNA-bd_dom_sf"/>
</dbReference>
<organism evidence="5 6">
    <name type="scientific">Hydrogenothermus marinus</name>
    <dbReference type="NCBI Taxonomy" id="133270"/>
    <lineage>
        <taxon>Bacteria</taxon>
        <taxon>Pseudomonadati</taxon>
        <taxon>Aquificota</taxon>
        <taxon>Aquificia</taxon>
        <taxon>Aquificales</taxon>
        <taxon>Hydrogenothermaceae</taxon>
        <taxon>Hydrogenothermus</taxon>
    </lineage>
</organism>
<dbReference type="OrthoDB" id="9799835at2"/>
<keyword evidence="3 5" id="KW-0238">DNA-binding</keyword>
<dbReference type="SMART" id="SM00411">
    <property type="entry name" value="BHL"/>
    <property type="match status" value="1"/>
</dbReference>
<dbReference type="RefSeq" id="WP_121922850.1">
    <property type="nucleotide sequence ID" value="NZ_REFO01000011.1"/>
</dbReference>
<evidence type="ECO:0000313" key="5">
    <source>
        <dbReference type="EMBL" id="RMA97057.1"/>
    </source>
</evidence>
<dbReference type="Gene3D" id="4.10.520.10">
    <property type="entry name" value="IHF-like DNA-binding proteins"/>
    <property type="match status" value="1"/>
</dbReference>
<sequence>MTKAELVAKVASEAGTTKAAAERCVNAFVEALAEALTKGERVALPGLGVFNVKERKARKGRNPRTGEEITIPARKVVTFHAAKALKEELNK</sequence>
<dbReference type="Proteomes" id="UP000280842">
    <property type="component" value="Unassembled WGS sequence"/>
</dbReference>
<evidence type="ECO:0000256" key="2">
    <source>
        <dbReference type="ARBA" id="ARBA00023067"/>
    </source>
</evidence>
<keyword evidence="6" id="KW-1185">Reference proteome</keyword>
<evidence type="ECO:0000256" key="4">
    <source>
        <dbReference type="RuleBase" id="RU003939"/>
    </source>
</evidence>
<dbReference type="GO" id="GO:0005829">
    <property type="term" value="C:cytosol"/>
    <property type="evidence" value="ECO:0007669"/>
    <property type="project" value="TreeGrafter"/>
</dbReference>
<gene>
    <name evidence="5" type="ORF">CLV39_0710</name>
</gene>
<comment type="similarity">
    <text evidence="1 4">Belongs to the bacterial histone-like protein family.</text>
</comment>
<evidence type="ECO:0000256" key="1">
    <source>
        <dbReference type="ARBA" id="ARBA00010529"/>
    </source>
</evidence>
<dbReference type="SUPFAM" id="SSF47729">
    <property type="entry name" value="IHF-like DNA-binding proteins"/>
    <property type="match status" value="1"/>
</dbReference>
<dbReference type="AlphaFoldDB" id="A0A3M0BIS7"/>
<evidence type="ECO:0000256" key="3">
    <source>
        <dbReference type="ARBA" id="ARBA00023125"/>
    </source>
</evidence>
<dbReference type="Pfam" id="PF00216">
    <property type="entry name" value="Bac_DNA_binding"/>
    <property type="match status" value="1"/>
</dbReference>
<accession>A0A3M0BIS7</accession>
<dbReference type="GO" id="GO:0003677">
    <property type="term" value="F:DNA binding"/>
    <property type="evidence" value="ECO:0007669"/>
    <property type="project" value="UniProtKB-KW"/>
</dbReference>